<keyword evidence="8" id="KW-1185">Reference proteome</keyword>
<name>A0AAV2ST44_MEGNR</name>
<accession>A0AAV2ST44</accession>
<evidence type="ECO:0000256" key="1">
    <source>
        <dbReference type="ARBA" id="ARBA00004370"/>
    </source>
</evidence>
<organism evidence="7 8">
    <name type="scientific">Meganyctiphanes norvegica</name>
    <name type="common">Northern krill</name>
    <name type="synonym">Thysanopoda norvegica</name>
    <dbReference type="NCBI Taxonomy" id="48144"/>
    <lineage>
        <taxon>Eukaryota</taxon>
        <taxon>Metazoa</taxon>
        <taxon>Ecdysozoa</taxon>
        <taxon>Arthropoda</taxon>
        <taxon>Crustacea</taxon>
        <taxon>Multicrustacea</taxon>
        <taxon>Malacostraca</taxon>
        <taxon>Eumalacostraca</taxon>
        <taxon>Eucarida</taxon>
        <taxon>Euphausiacea</taxon>
        <taxon>Euphausiidae</taxon>
        <taxon>Meganyctiphanes</taxon>
    </lineage>
</organism>
<reference evidence="7 8" key="1">
    <citation type="submission" date="2024-05" db="EMBL/GenBank/DDBJ databases">
        <authorList>
            <person name="Wallberg A."/>
        </authorList>
    </citation>
    <scope>NUCLEOTIDE SEQUENCE [LARGE SCALE GENOMIC DNA]</scope>
</reference>
<dbReference type="Pfam" id="PF01094">
    <property type="entry name" value="ANF_receptor"/>
    <property type="match status" value="2"/>
</dbReference>
<evidence type="ECO:0000256" key="2">
    <source>
        <dbReference type="ARBA" id="ARBA00022692"/>
    </source>
</evidence>
<evidence type="ECO:0000256" key="5">
    <source>
        <dbReference type="ARBA" id="ARBA00023180"/>
    </source>
</evidence>
<evidence type="ECO:0000313" key="7">
    <source>
        <dbReference type="EMBL" id="CAL4247928.1"/>
    </source>
</evidence>
<evidence type="ECO:0000256" key="3">
    <source>
        <dbReference type="ARBA" id="ARBA00022989"/>
    </source>
</evidence>
<evidence type="ECO:0000259" key="6">
    <source>
        <dbReference type="Pfam" id="PF01094"/>
    </source>
</evidence>
<keyword evidence="2" id="KW-0812">Transmembrane</keyword>
<dbReference type="PANTHER" id="PTHR24060">
    <property type="entry name" value="METABOTROPIC GLUTAMATE RECEPTOR"/>
    <property type="match status" value="1"/>
</dbReference>
<comment type="caution">
    <text evidence="7">The sequence shown here is derived from an EMBL/GenBank/DDBJ whole genome shotgun (WGS) entry which is preliminary data.</text>
</comment>
<dbReference type="GO" id="GO:0016020">
    <property type="term" value="C:membrane"/>
    <property type="evidence" value="ECO:0007669"/>
    <property type="project" value="UniProtKB-SubCell"/>
</dbReference>
<evidence type="ECO:0000256" key="4">
    <source>
        <dbReference type="ARBA" id="ARBA00023136"/>
    </source>
</evidence>
<dbReference type="InterPro" id="IPR028082">
    <property type="entry name" value="Peripla_BP_I"/>
</dbReference>
<keyword evidence="4" id="KW-0472">Membrane</keyword>
<feature type="domain" description="Receptor ligand binding region" evidence="6">
    <location>
        <begin position="90"/>
        <end position="168"/>
    </location>
</feature>
<dbReference type="SUPFAM" id="SSF53822">
    <property type="entry name" value="Periplasmic binding protein-like I"/>
    <property type="match status" value="1"/>
</dbReference>
<dbReference type="EMBL" id="CAXKWB010149987">
    <property type="protein sequence ID" value="CAL4247928.1"/>
    <property type="molecule type" value="Genomic_DNA"/>
</dbReference>
<dbReference type="Gene3D" id="3.40.50.2300">
    <property type="match status" value="1"/>
</dbReference>
<comment type="subcellular location">
    <subcellularLocation>
        <location evidence="1">Membrane</location>
    </subcellularLocation>
</comment>
<dbReference type="InterPro" id="IPR001828">
    <property type="entry name" value="ANF_lig-bd_rcpt"/>
</dbReference>
<evidence type="ECO:0000313" key="8">
    <source>
        <dbReference type="Proteomes" id="UP001497623"/>
    </source>
</evidence>
<dbReference type="Proteomes" id="UP001497623">
    <property type="component" value="Unassembled WGS sequence"/>
</dbReference>
<keyword evidence="3" id="KW-1133">Transmembrane helix</keyword>
<dbReference type="InterPro" id="IPR050726">
    <property type="entry name" value="mGluR"/>
</dbReference>
<protein>
    <recommendedName>
        <fullName evidence="6">Receptor ligand binding region domain-containing protein</fullName>
    </recommendedName>
</protein>
<sequence>MENVIEFEPGLEGEGFVDKLKEMREASARVFLLYASKDDARTIFHDANYLNMTGTGYVWMVTEQALFADHVPTGTIGLRLVNASNESAHITDSLRVLALALKKLRNETNGAITEPPKDCNNTGTTWETGKTFFQYIRDQTLPQGLTGKVAFDENGDRVNAEYEIINVQEVRQQVGAQEVVTNHYVTVGQYKFNK</sequence>
<dbReference type="AlphaFoldDB" id="A0AAV2ST44"/>
<keyword evidence="5" id="KW-0325">Glycoprotein</keyword>
<gene>
    <name evidence="7" type="ORF">MNOR_LOCUS41364</name>
</gene>
<feature type="non-terminal residue" evidence="7">
    <location>
        <position position="194"/>
    </location>
</feature>
<proteinExistence type="predicted"/>
<feature type="domain" description="Receptor ligand binding region" evidence="6">
    <location>
        <begin position="15"/>
        <end position="69"/>
    </location>
</feature>